<dbReference type="EMBL" id="JAASRM010000001">
    <property type="protein sequence ID" value="NIK88383.1"/>
    <property type="molecule type" value="Genomic_DNA"/>
</dbReference>
<dbReference type="Gene3D" id="1.20.120.530">
    <property type="entry name" value="GntR ligand-binding domain-like"/>
    <property type="match status" value="1"/>
</dbReference>
<evidence type="ECO:0000259" key="4">
    <source>
        <dbReference type="PROSITE" id="PS50949"/>
    </source>
</evidence>
<dbReference type="SUPFAM" id="SSF46785">
    <property type="entry name" value="Winged helix' DNA-binding domain"/>
    <property type="match status" value="1"/>
</dbReference>
<sequence length="237" mass="26112">MHGTIARDLGVAIVSGRYQPGDLLIGEIASSEKLEVSRTAYREAVRILSAKGLVESKPKVGTKVTARSHWNLLDPDVLAWAFESEPDLDLLESLFELRNIVESAAAAFAATRRTTAHLDAMRDAIERMARHTLATPEGRQGDQDFHASLLEATGNPYIISLTTGVNAAVNTTTMFKQRERPLPRDPVPDHLRVFTAIADRDPDRAREEMSTLIRLALQDTPVPQRAKARGKAQKAAR</sequence>
<dbReference type="InterPro" id="IPR011711">
    <property type="entry name" value="GntR_C"/>
</dbReference>
<dbReference type="GO" id="GO:0003677">
    <property type="term" value="F:DNA binding"/>
    <property type="evidence" value="ECO:0007669"/>
    <property type="project" value="UniProtKB-KW"/>
</dbReference>
<dbReference type="Pfam" id="PF07729">
    <property type="entry name" value="FCD"/>
    <property type="match status" value="1"/>
</dbReference>
<dbReference type="AlphaFoldDB" id="A0A846MYK8"/>
<dbReference type="InterPro" id="IPR008920">
    <property type="entry name" value="TF_FadR/GntR_C"/>
</dbReference>
<dbReference type="InterPro" id="IPR036390">
    <property type="entry name" value="WH_DNA-bd_sf"/>
</dbReference>
<evidence type="ECO:0000256" key="1">
    <source>
        <dbReference type="ARBA" id="ARBA00023015"/>
    </source>
</evidence>
<dbReference type="RefSeq" id="WP_208414323.1">
    <property type="nucleotide sequence ID" value="NZ_BAAADC010000001.1"/>
</dbReference>
<dbReference type="PANTHER" id="PTHR43537:SF44">
    <property type="entry name" value="GNTR FAMILY REGULATORY PROTEIN"/>
    <property type="match status" value="1"/>
</dbReference>
<evidence type="ECO:0000313" key="5">
    <source>
        <dbReference type="EMBL" id="NIK88383.1"/>
    </source>
</evidence>
<keyword evidence="1" id="KW-0805">Transcription regulation</keyword>
<evidence type="ECO:0000256" key="3">
    <source>
        <dbReference type="ARBA" id="ARBA00023163"/>
    </source>
</evidence>
<dbReference type="SUPFAM" id="SSF48008">
    <property type="entry name" value="GntR ligand-binding domain-like"/>
    <property type="match status" value="1"/>
</dbReference>
<dbReference type="Proteomes" id="UP000570514">
    <property type="component" value="Unassembled WGS sequence"/>
</dbReference>
<evidence type="ECO:0000313" key="6">
    <source>
        <dbReference type="Proteomes" id="UP000570514"/>
    </source>
</evidence>
<reference evidence="5 6" key="1">
    <citation type="submission" date="2020-03" db="EMBL/GenBank/DDBJ databases">
        <title>Genomic Encyclopedia of Type Strains, Phase IV (KMG-IV): sequencing the most valuable type-strain genomes for metagenomic binning, comparative biology and taxonomic classification.</title>
        <authorList>
            <person name="Goeker M."/>
        </authorList>
    </citation>
    <scope>NUCLEOTIDE SEQUENCE [LARGE SCALE GENOMIC DNA]</scope>
    <source>
        <strain evidence="5 6">DSM 19867</strain>
    </source>
</reference>
<dbReference type="CDD" id="cd07377">
    <property type="entry name" value="WHTH_GntR"/>
    <property type="match status" value="1"/>
</dbReference>
<dbReference type="SMART" id="SM00895">
    <property type="entry name" value="FCD"/>
    <property type="match status" value="1"/>
</dbReference>
<accession>A0A846MYK8</accession>
<dbReference type="Pfam" id="PF00392">
    <property type="entry name" value="GntR"/>
    <property type="match status" value="1"/>
</dbReference>
<dbReference type="SMART" id="SM00345">
    <property type="entry name" value="HTH_GNTR"/>
    <property type="match status" value="1"/>
</dbReference>
<dbReference type="InterPro" id="IPR036388">
    <property type="entry name" value="WH-like_DNA-bd_sf"/>
</dbReference>
<comment type="caution">
    <text evidence="5">The sequence shown here is derived from an EMBL/GenBank/DDBJ whole genome shotgun (WGS) entry which is preliminary data.</text>
</comment>
<dbReference type="InterPro" id="IPR000524">
    <property type="entry name" value="Tscrpt_reg_HTH_GntR"/>
</dbReference>
<feature type="domain" description="HTH gntR-type" evidence="4">
    <location>
        <begin position="1"/>
        <end position="67"/>
    </location>
</feature>
<protein>
    <submittedName>
        <fullName evidence="5">DNA-binding FadR family transcriptional regulator</fullName>
    </submittedName>
</protein>
<keyword evidence="3" id="KW-0804">Transcription</keyword>
<proteinExistence type="predicted"/>
<dbReference type="GO" id="GO:0003700">
    <property type="term" value="F:DNA-binding transcription factor activity"/>
    <property type="evidence" value="ECO:0007669"/>
    <property type="project" value="InterPro"/>
</dbReference>
<organism evidence="5 6">
    <name type="scientific">Rhizomicrobium palustre</name>
    <dbReference type="NCBI Taxonomy" id="189966"/>
    <lineage>
        <taxon>Bacteria</taxon>
        <taxon>Pseudomonadati</taxon>
        <taxon>Pseudomonadota</taxon>
        <taxon>Alphaproteobacteria</taxon>
        <taxon>Micropepsales</taxon>
        <taxon>Micropepsaceae</taxon>
        <taxon>Rhizomicrobium</taxon>
    </lineage>
</organism>
<dbReference type="PANTHER" id="PTHR43537">
    <property type="entry name" value="TRANSCRIPTIONAL REGULATOR, GNTR FAMILY"/>
    <property type="match status" value="1"/>
</dbReference>
<keyword evidence="2 5" id="KW-0238">DNA-binding</keyword>
<dbReference type="PROSITE" id="PS50949">
    <property type="entry name" value="HTH_GNTR"/>
    <property type="match status" value="1"/>
</dbReference>
<keyword evidence="6" id="KW-1185">Reference proteome</keyword>
<dbReference type="Gene3D" id="1.10.10.10">
    <property type="entry name" value="Winged helix-like DNA-binding domain superfamily/Winged helix DNA-binding domain"/>
    <property type="match status" value="1"/>
</dbReference>
<evidence type="ECO:0000256" key="2">
    <source>
        <dbReference type="ARBA" id="ARBA00023125"/>
    </source>
</evidence>
<gene>
    <name evidence="5" type="ORF">FHS83_001701</name>
</gene>
<name>A0A846MYK8_9PROT</name>